<dbReference type="SUPFAM" id="SSF52540">
    <property type="entry name" value="P-loop containing nucleoside triphosphate hydrolases"/>
    <property type="match status" value="1"/>
</dbReference>
<dbReference type="SMART" id="SM00464">
    <property type="entry name" value="LON"/>
    <property type="match status" value="1"/>
</dbReference>
<dbReference type="FunFam" id="3.40.50.300:FF:000651">
    <property type="entry name" value="Lon protease homolog 2, peroxisomal"/>
    <property type="match status" value="1"/>
</dbReference>
<keyword evidence="4 8" id="KW-0378">Hydrolase</keyword>
<feature type="binding site" evidence="8 11">
    <location>
        <begin position="409"/>
        <end position="416"/>
    </location>
    <ligand>
        <name>ATP</name>
        <dbReference type="ChEBI" id="CHEBI:30616"/>
    </ligand>
</feature>
<evidence type="ECO:0000256" key="3">
    <source>
        <dbReference type="ARBA" id="ARBA00022741"/>
    </source>
</evidence>
<evidence type="ECO:0000256" key="13">
    <source>
        <dbReference type="RuleBase" id="RU000591"/>
    </source>
</evidence>
<dbReference type="FunFam" id="1.20.5.5270:FF:000002">
    <property type="entry name" value="Lon protease homolog"/>
    <property type="match status" value="1"/>
</dbReference>
<dbReference type="GO" id="GO:0016485">
    <property type="term" value="P:protein processing"/>
    <property type="evidence" value="ECO:0007669"/>
    <property type="project" value="UniProtKB-UniRule"/>
</dbReference>
<dbReference type="AlphaFoldDB" id="A0AAV1CIM6"/>
<dbReference type="Proteomes" id="UP001161247">
    <property type="component" value="Chromosome 2"/>
</dbReference>
<keyword evidence="7 8" id="KW-0576">Peroxisome</keyword>
<dbReference type="GO" id="GO:0006515">
    <property type="term" value="P:protein quality control for misfolded or incompletely synthesized proteins"/>
    <property type="evidence" value="ECO:0007669"/>
    <property type="project" value="UniProtKB-UniRule"/>
</dbReference>
<keyword evidence="5 8" id="KW-0720">Serine protease</keyword>
<feature type="active site" evidence="8 10">
    <location>
        <position position="827"/>
    </location>
</feature>
<name>A0AAV1CIM6_OLDCO</name>
<dbReference type="PROSITE" id="PS01046">
    <property type="entry name" value="LON_SER"/>
    <property type="match status" value="1"/>
</dbReference>
<dbReference type="Pfam" id="PF22667">
    <property type="entry name" value="Lon_lid"/>
    <property type="match status" value="1"/>
</dbReference>
<feature type="domain" description="Lon proteolytic" evidence="14">
    <location>
        <begin position="693"/>
        <end position="878"/>
    </location>
</feature>
<evidence type="ECO:0000256" key="11">
    <source>
        <dbReference type="PIRSR" id="PIRSR001174-2"/>
    </source>
</evidence>
<keyword evidence="6 8" id="KW-0067">ATP-binding</keyword>
<evidence type="ECO:0000256" key="6">
    <source>
        <dbReference type="ARBA" id="ARBA00022840"/>
    </source>
</evidence>
<dbReference type="GO" id="GO:0004252">
    <property type="term" value="F:serine-type endopeptidase activity"/>
    <property type="evidence" value="ECO:0007669"/>
    <property type="project" value="UniProtKB-UniRule"/>
</dbReference>
<keyword evidence="2 8" id="KW-0645">Protease</keyword>
<dbReference type="CDD" id="cd19500">
    <property type="entry name" value="RecA-like_Lon"/>
    <property type="match status" value="1"/>
</dbReference>
<dbReference type="PIRSF" id="PIRSF001174">
    <property type="entry name" value="Lon_proteas"/>
    <property type="match status" value="1"/>
</dbReference>
<comment type="function">
    <text evidence="8">ATP-dependent serine protease that mediates the selective degradation of misfolded and unassembled polypeptides in the peroxisomal matrix. Necessary for type 2 peroxisome targeting signal (PTS2)-containing protein processing and facilitates peroxisome matrix protein import.</text>
</comment>
<evidence type="ECO:0000256" key="8">
    <source>
        <dbReference type="HAMAP-Rule" id="MF_03121"/>
    </source>
</evidence>
<proteinExistence type="inferred from homology"/>
<feature type="short sequence motif" description="Microbody targeting signal" evidence="8">
    <location>
        <begin position="886"/>
        <end position="888"/>
    </location>
</feature>
<dbReference type="InterPro" id="IPR008269">
    <property type="entry name" value="Lon_proteolytic"/>
</dbReference>
<dbReference type="Pfam" id="PF05362">
    <property type="entry name" value="Lon_C"/>
    <property type="match status" value="1"/>
</dbReference>
<dbReference type="PANTHER" id="PTHR10046">
    <property type="entry name" value="ATP DEPENDENT LON PROTEASE FAMILY MEMBER"/>
    <property type="match status" value="1"/>
</dbReference>
<evidence type="ECO:0000256" key="5">
    <source>
        <dbReference type="ARBA" id="ARBA00022825"/>
    </source>
</evidence>
<keyword evidence="17" id="KW-1185">Reference proteome</keyword>
<dbReference type="Pfam" id="PF02190">
    <property type="entry name" value="LON_substr_bdg"/>
    <property type="match status" value="1"/>
</dbReference>
<dbReference type="NCBIfam" id="TIGR00763">
    <property type="entry name" value="lon"/>
    <property type="match status" value="1"/>
</dbReference>
<evidence type="ECO:0000259" key="14">
    <source>
        <dbReference type="PROSITE" id="PS51786"/>
    </source>
</evidence>
<dbReference type="SUPFAM" id="SSF54211">
    <property type="entry name" value="Ribosomal protein S5 domain 2-like"/>
    <property type="match status" value="1"/>
</dbReference>
<dbReference type="HAMAP" id="MF_03121">
    <property type="entry name" value="lonp2_euk"/>
    <property type="match status" value="1"/>
</dbReference>
<dbReference type="SUPFAM" id="SSF88697">
    <property type="entry name" value="PUA domain-like"/>
    <property type="match status" value="1"/>
</dbReference>
<dbReference type="GO" id="GO:0005782">
    <property type="term" value="C:peroxisomal matrix"/>
    <property type="evidence" value="ECO:0007669"/>
    <property type="project" value="UniProtKB-SubCell"/>
</dbReference>
<dbReference type="Gene3D" id="1.20.5.5270">
    <property type="match status" value="1"/>
</dbReference>
<evidence type="ECO:0000256" key="12">
    <source>
        <dbReference type="PROSITE-ProRule" id="PRU01122"/>
    </source>
</evidence>
<dbReference type="PROSITE" id="PS51786">
    <property type="entry name" value="LON_PROTEOLYTIC"/>
    <property type="match status" value="1"/>
</dbReference>
<dbReference type="Gene3D" id="3.40.50.300">
    <property type="entry name" value="P-loop containing nucleotide triphosphate hydrolases"/>
    <property type="match status" value="1"/>
</dbReference>
<evidence type="ECO:0000256" key="9">
    <source>
        <dbReference type="PIRNR" id="PIRNR001174"/>
    </source>
</evidence>
<dbReference type="InterPro" id="IPR046336">
    <property type="entry name" value="Lon_prtase_N_sf"/>
</dbReference>
<reference evidence="16" key="1">
    <citation type="submission" date="2023-03" db="EMBL/GenBank/DDBJ databases">
        <authorList>
            <person name="Julca I."/>
        </authorList>
    </citation>
    <scope>NUCLEOTIDE SEQUENCE</scope>
</reference>
<evidence type="ECO:0000259" key="15">
    <source>
        <dbReference type="PROSITE" id="PS51787"/>
    </source>
</evidence>
<dbReference type="FunFam" id="1.20.58.1480:FF:000005">
    <property type="entry name" value="Lon protease homolog 2, peroxisomal"/>
    <property type="match status" value="1"/>
</dbReference>
<protein>
    <recommendedName>
        <fullName evidence="8">Lon protease homolog 2, peroxisomal</fullName>
        <ecNumber evidence="8">3.4.21.-</ecNumber>
    </recommendedName>
</protein>
<dbReference type="GO" id="GO:0016558">
    <property type="term" value="P:protein import into peroxisome matrix"/>
    <property type="evidence" value="ECO:0007669"/>
    <property type="project" value="UniProtKB-UniRule"/>
</dbReference>
<feature type="domain" description="Lon N-terminal" evidence="15">
    <location>
        <begin position="11"/>
        <end position="256"/>
    </location>
</feature>
<evidence type="ECO:0000256" key="1">
    <source>
        <dbReference type="ARBA" id="ARBA00004253"/>
    </source>
</evidence>
<dbReference type="GO" id="GO:0004176">
    <property type="term" value="F:ATP-dependent peptidase activity"/>
    <property type="evidence" value="ECO:0007669"/>
    <property type="project" value="UniProtKB-UniRule"/>
</dbReference>
<accession>A0AAV1CIM6</accession>
<dbReference type="EMBL" id="OX459119">
    <property type="protein sequence ID" value="CAI9095534.1"/>
    <property type="molecule type" value="Genomic_DNA"/>
</dbReference>
<evidence type="ECO:0000256" key="10">
    <source>
        <dbReference type="PIRSR" id="PIRSR001174-1"/>
    </source>
</evidence>
<dbReference type="SMART" id="SM00382">
    <property type="entry name" value="AAA"/>
    <property type="match status" value="1"/>
</dbReference>
<dbReference type="InterPro" id="IPR003959">
    <property type="entry name" value="ATPase_AAA_core"/>
</dbReference>
<dbReference type="PROSITE" id="PS51787">
    <property type="entry name" value="LON_N"/>
    <property type="match status" value="1"/>
</dbReference>
<dbReference type="Gene3D" id="2.30.130.40">
    <property type="entry name" value="LON domain-like"/>
    <property type="match status" value="1"/>
</dbReference>
<dbReference type="EC" id="3.4.21.-" evidence="8"/>
<dbReference type="InterPro" id="IPR003593">
    <property type="entry name" value="AAA+_ATPase"/>
</dbReference>
<dbReference type="InterPro" id="IPR015947">
    <property type="entry name" value="PUA-like_sf"/>
</dbReference>
<gene>
    <name evidence="16" type="ORF">OLC1_LOCUS6483</name>
</gene>
<dbReference type="FunFam" id="3.30.230.10:FF:000019">
    <property type="entry name" value="Lon protease homolog 2, peroxisomal"/>
    <property type="match status" value="1"/>
</dbReference>
<dbReference type="Gene3D" id="1.10.8.60">
    <property type="match status" value="1"/>
</dbReference>
<dbReference type="GO" id="GO:0016887">
    <property type="term" value="F:ATP hydrolysis activity"/>
    <property type="evidence" value="ECO:0007669"/>
    <property type="project" value="UniProtKB-UniRule"/>
</dbReference>
<evidence type="ECO:0000256" key="2">
    <source>
        <dbReference type="ARBA" id="ARBA00022670"/>
    </source>
</evidence>
<dbReference type="InterPro" id="IPR004815">
    <property type="entry name" value="Lon_bac/euk-typ"/>
</dbReference>
<organism evidence="16 17">
    <name type="scientific">Oldenlandia corymbosa var. corymbosa</name>
    <dbReference type="NCBI Taxonomy" id="529605"/>
    <lineage>
        <taxon>Eukaryota</taxon>
        <taxon>Viridiplantae</taxon>
        <taxon>Streptophyta</taxon>
        <taxon>Embryophyta</taxon>
        <taxon>Tracheophyta</taxon>
        <taxon>Spermatophyta</taxon>
        <taxon>Magnoliopsida</taxon>
        <taxon>eudicotyledons</taxon>
        <taxon>Gunneridae</taxon>
        <taxon>Pentapetalae</taxon>
        <taxon>asterids</taxon>
        <taxon>lamiids</taxon>
        <taxon>Gentianales</taxon>
        <taxon>Rubiaceae</taxon>
        <taxon>Rubioideae</taxon>
        <taxon>Spermacoceae</taxon>
        <taxon>Hedyotis-Oldenlandia complex</taxon>
        <taxon>Oldenlandia</taxon>
    </lineage>
</organism>
<dbReference type="GO" id="GO:0005524">
    <property type="term" value="F:ATP binding"/>
    <property type="evidence" value="ECO:0007669"/>
    <property type="project" value="UniProtKB-UniRule"/>
</dbReference>
<comment type="subcellular location">
    <subcellularLocation>
        <location evidence="1 8">Peroxisome matrix</location>
    </subcellularLocation>
</comment>
<dbReference type="InterPro" id="IPR008268">
    <property type="entry name" value="Peptidase_S16_AS"/>
</dbReference>
<evidence type="ECO:0000313" key="16">
    <source>
        <dbReference type="EMBL" id="CAI9095534.1"/>
    </source>
</evidence>
<dbReference type="Gene3D" id="1.20.58.1480">
    <property type="match status" value="1"/>
</dbReference>
<evidence type="ECO:0000256" key="7">
    <source>
        <dbReference type="ARBA" id="ARBA00023140"/>
    </source>
</evidence>
<dbReference type="Pfam" id="PF00004">
    <property type="entry name" value="AAA"/>
    <property type="match status" value="1"/>
</dbReference>
<dbReference type="InterPro" id="IPR020568">
    <property type="entry name" value="Ribosomal_Su5_D2-typ_SF"/>
</dbReference>
<dbReference type="PRINTS" id="PR00830">
    <property type="entry name" value="ENDOLAPTASE"/>
</dbReference>
<dbReference type="InterPro" id="IPR027501">
    <property type="entry name" value="Lonp2_euk"/>
</dbReference>
<comment type="similarity">
    <text evidence="8 9 12 13">Belongs to the peptidase S16 family.</text>
</comment>
<dbReference type="Gene3D" id="3.30.230.10">
    <property type="match status" value="1"/>
</dbReference>
<dbReference type="InterPro" id="IPR054594">
    <property type="entry name" value="Lon_lid"/>
</dbReference>
<dbReference type="InterPro" id="IPR003111">
    <property type="entry name" value="Lon_prtase_N"/>
</dbReference>
<dbReference type="InterPro" id="IPR014721">
    <property type="entry name" value="Ribsml_uS5_D2-typ_fold_subgr"/>
</dbReference>
<feature type="active site" evidence="8 10">
    <location>
        <position position="784"/>
    </location>
</feature>
<evidence type="ECO:0000256" key="4">
    <source>
        <dbReference type="ARBA" id="ARBA00022801"/>
    </source>
</evidence>
<keyword evidence="3 8" id="KW-0547">Nucleotide-binding</keyword>
<sequence length="888" mass="98340">MAESVELPSRLAILPFRNKVLLPGAIIRIRCTSPSSVKLVEQELWQREEKGLIGILPVRDSAETATVASSLSQGLGTDTVERNPKGQLGFPDAHKHEGKNAQEVIHWHNRGVAARALHLSRGVEKPSGRVTYIVVLEGLCRFNVQELSTRGTYYTARITSLDMTKTEMEQIEQDPDFMALSRQFKATATELISVLEQKQKTGGRTKVLLETVPVHKLADIFVASFEISFEEQLSMLDSVDVKVRISKATELVDRHLQSIRVAEKITQKVEGQLSKSQKEFLLRQQMRAIKEELGDNDDDEDDLAALERKMQGAGMPSNIWKHAQRELRRLKKMQPQQPGYNSSRVYLELLADLPWQKASEEHELDLKAAKERLDTDHYGLVKVKQRIIEYLAVRKLKPDARGPVLCFVGPPGVGKTSLASSIAAALGRKFIRISLGGVKDEADIRGHRRTYIGSMPGRLIEGLKRVAVNNPVMLLDEIDKTGSDVRGDPASALLEVLDPEQNKTFNDHYLNVPYDLSKVIFVATANRIQPIPPPLLDRMEVIELPGYTPEEKLKIAMQHLIPRVLDQHGLNSDFLQIPEAMVNIVIQRYTREAGVRNLERKLAALARAAAVTVAEQEEAVPLSKDVQRLGPPLLESRIADGAEVEMEVIPMSVNNHDISSAFKVSSPLIVDEAMLEKVLGPPRYDDRETAERVANPGVSVGLVWTAVGGEVQFVEATAMVGKGDLHLTGQLGDVIKESAQIALTWVRARATELNLVTAENSNLLEGRDIHVHFPAGAVPKDGPSAGVTLVTSLVSLFSQKRVRADTAMTGEMTLRGLVLPVGGIKDKVLAAHRYGIKRVILPERNLKDLVEVPSHVLSSLEIILAKRMEDVLEQAFEGGCPWRIHSKL</sequence>
<dbReference type="InterPro" id="IPR027065">
    <property type="entry name" value="Lon_Prtase"/>
</dbReference>
<evidence type="ECO:0000313" key="17">
    <source>
        <dbReference type="Proteomes" id="UP001161247"/>
    </source>
</evidence>
<dbReference type="InterPro" id="IPR027417">
    <property type="entry name" value="P-loop_NTPase"/>
</dbReference>